<comment type="caution">
    <text evidence="6">The sequence shown here is derived from an EMBL/GenBank/DDBJ whole genome shotgun (WGS) entry which is preliminary data.</text>
</comment>
<reference evidence="6" key="1">
    <citation type="submission" date="2021-01" db="EMBL/GenBank/DDBJ databases">
        <authorList>
            <consortium name="Genoscope - CEA"/>
            <person name="William W."/>
        </authorList>
    </citation>
    <scope>NUCLEOTIDE SEQUENCE</scope>
</reference>
<dbReference type="Pfam" id="PF21366">
    <property type="entry name" value="TRAFD1-XIAF1_ZnF"/>
    <property type="match status" value="1"/>
</dbReference>
<feature type="region of interest" description="Disordered" evidence="4">
    <location>
        <begin position="137"/>
        <end position="156"/>
    </location>
</feature>
<protein>
    <recommendedName>
        <fullName evidence="5">TRAFD1/XAF1 zinc finger domain-containing protein</fullName>
    </recommendedName>
</protein>
<evidence type="ECO:0000256" key="4">
    <source>
        <dbReference type="SAM" id="MobiDB-lite"/>
    </source>
</evidence>
<dbReference type="InterPro" id="IPR051986">
    <property type="entry name" value="Innate_Immune_Apopt_Reg"/>
</dbReference>
<dbReference type="InterPro" id="IPR049439">
    <property type="entry name" value="TRAFD1-XIAF1_Znf"/>
</dbReference>
<evidence type="ECO:0000256" key="3">
    <source>
        <dbReference type="ARBA" id="ARBA00022833"/>
    </source>
</evidence>
<evidence type="ECO:0000313" key="7">
    <source>
        <dbReference type="Proteomes" id="UP000692954"/>
    </source>
</evidence>
<feature type="region of interest" description="Disordered" evidence="4">
    <location>
        <begin position="213"/>
        <end position="342"/>
    </location>
</feature>
<proteinExistence type="predicted"/>
<keyword evidence="1" id="KW-0479">Metal-binding</keyword>
<feature type="compositionally biased region" description="Polar residues" evidence="4">
    <location>
        <begin position="232"/>
        <end position="255"/>
    </location>
</feature>
<evidence type="ECO:0000313" key="6">
    <source>
        <dbReference type="EMBL" id="CAD8092160.1"/>
    </source>
</evidence>
<dbReference type="OrthoDB" id="193703at2759"/>
<dbReference type="EMBL" id="CAJJDN010000058">
    <property type="protein sequence ID" value="CAD8092160.1"/>
    <property type="molecule type" value="Genomic_DNA"/>
</dbReference>
<organism evidence="6 7">
    <name type="scientific">Paramecium sonneborni</name>
    <dbReference type="NCBI Taxonomy" id="65129"/>
    <lineage>
        <taxon>Eukaryota</taxon>
        <taxon>Sar</taxon>
        <taxon>Alveolata</taxon>
        <taxon>Ciliophora</taxon>
        <taxon>Intramacronucleata</taxon>
        <taxon>Oligohymenophorea</taxon>
        <taxon>Peniculida</taxon>
        <taxon>Parameciidae</taxon>
        <taxon>Paramecium</taxon>
    </lineage>
</organism>
<feature type="compositionally biased region" description="Low complexity" evidence="4">
    <location>
        <begin position="178"/>
        <end position="196"/>
    </location>
</feature>
<feature type="compositionally biased region" description="Low complexity" evidence="4">
    <location>
        <begin position="256"/>
        <end position="270"/>
    </location>
</feature>
<feature type="compositionally biased region" description="Low complexity" evidence="4">
    <location>
        <begin position="283"/>
        <end position="330"/>
    </location>
</feature>
<dbReference type="Proteomes" id="UP000692954">
    <property type="component" value="Unassembled WGS sequence"/>
</dbReference>
<sequence>MNEITILCSNCRQQIAESKHMLHEIYCLRNNIKCQKCGQFYDKNDPESHEDEYHKKEKCQYCLIEFEDLKKHKCLKKQKQCLHCDLSFPSDQLFQHENQCGSRTQKCDICNNYVMIKEYQTHIMTCIPKPKVEQSQIQKKSTSQEIFDKPYYDKPKIDDRIDQQKFNSKKEMPQQNSQFQAQEKQQVQQQQQIKPQGSGYKYSYAAREGKTQYQLKDEDKNNKQQDAFIRPPSSQNNQTASKNQNQTSTYGSQTKQQTSQTFNQRNQNNTQKEEKTQFDNQYDKQQYINKQQQQIQPQTQQQQKQTPSGQKSLESYSQTQRNQQQSSNYNKKPDLKRPDTAIAREIQKQMELEEQYGISSEEYLQQQLFNQLSFEEKQQQAPPIKKAPPPQPVIPSRNPQNIDNQEFDFENISEEEKLIQQQIMESLKQNQKKR</sequence>
<accession>A0A8S1NIA1</accession>
<dbReference type="GO" id="GO:0005739">
    <property type="term" value="C:mitochondrion"/>
    <property type="evidence" value="ECO:0007669"/>
    <property type="project" value="TreeGrafter"/>
</dbReference>
<gene>
    <name evidence="6" type="ORF">PSON_ATCC_30995.1.T0580263</name>
</gene>
<feature type="compositionally biased region" description="Basic and acidic residues" evidence="4">
    <location>
        <begin position="213"/>
        <end position="223"/>
    </location>
</feature>
<dbReference type="Pfam" id="PF23580">
    <property type="entry name" value="Znf_XAF1_N"/>
    <property type="match status" value="1"/>
</dbReference>
<dbReference type="AlphaFoldDB" id="A0A8S1NIA1"/>
<feature type="domain" description="TRAFD1/XAF1 zinc finger" evidence="5">
    <location>
        <begin position="91"/>
        <end position="126"/>
    </location>
</feature>
<keyword evidence="2" id="KW-0863">Zinc-finger</keyword>
<dbReference type="GO" id="GO:0008270">
    <property type="term" value="F:zinc ion binding"/>
    <property type="evidence" value="ECO:0007669"/>
    <property type="project" value="UniProtKB-KW"/>
</dbReference>
<dbReference type="PANTHER" id="PTHR16295:SF10">
    <property type="entry name" value="EXPRESSED PROTEIN"/>
    <property type="match status" value="1"/>
</dbReference>
<evidence type="ECO:0000256" key="1">
    <source>
        <dbReference type="ARBA" id="ARBA00022723"/>
    </source>
</evidence>
<feature type="region of interest" description="Disordered" evidence="4">
    <location>
        <begin position="373"/>
        <end position="403"/>
    </location>
</feature>
<evidence type="ECO:0000256" key="2">
    <source>
        <dbReference type="ARBA" id="ARBA00022771"/>
    </source>
</evidence>
<keyword evidence="3" id="KW-0862">Zinc</keyword>
<feature type="region of interest" description="Disordered" evidence="4">
    <location>
        <begin position="168"/>
        <end position="200"/>
    </location>
</feature>
<name>A0A8S1NIA1_9CILI</name>
<dbReference type="PANTHER" id="PTHR16295">
    <property type="entry name" value="TRAF-TYPE ZINC FINGER PROTEIN-RELATED"/>
    <property type="match status" value="1"/>
</dbReference>
<keyword evidence="7" id="KW-1185">Reference proteome</keyword>
<feature type="compositionally biased region" description="Basic and acidic residues" evidence="4">
    <location>
        <begin position="146"/>
        <end position="156"/>
    </location>
</feature>
<evidence type="ECO:0000259" key="5">
    <source>
        <dbReference type="Pfam" id="PF21366"/>
    </source>
</evidence>